<proteinExistence type="predicted"/>
<evidence type="ECO:0000313" key="2">
    <source>
        <dbReference type="WBParaSite" id="MhA1_Contig599.frz3.gene20"/>
    </source>
</evidence>
<protein>
    <submittedName>
        <fullName evidence="2">Uncharacterized protein</fullName>
    </submittedName>
</protein>
<reference evidence="2" key="1">
    <citation type="submission" date="2016-11" db="UniProtKB">
        <authorList>
            <consortium name="WormBaseParasite"/>
        </authorList>
    </citation>
    <scope>IDENTIFICATION</scope>
</reference>
<organism evidence="1 2">
    <name type="scientific">Meloidogyne hapla</name>
    <name type="common">Root-knot nematode worm</name>
    <dbReference type="NCBI Taxonomy" id="6305"/>
    <lineage>
        <taxon>Eukaryota</taxon>
        <taxon>Metazoa</taxon>
        <taxon>Ecdysozoa</taxon>
        <taxon>Nematoda</taxon>
        <taxon>Chromadorea</taxon>
        <taxon>Rhabditida</taxon>
        <taxon>Tylenchina</taxon>
        <taxon>Tylenchomorpha</taxon>
        <taxon>Tylenchoidea</taxon>
        <taxon>Meloidogynidae</taxon>
        <taxon>Meloidogyninae</taxon>
        <taxon>Meloidogyne</taxon>
    </lineage>
</organism>
<dbReference type="WBParaSite" id="MhA1_Contig599.frz3.gene20">
    <property type="protein sequence ID" value="MhA1_Contig599.frz3.gene20"/>
    <property type="gene ID" value="MhA1_Contig599.frz3.gene20"/>
</dbReference>
<name>A0A1I8BVI8_MELHA</name>
<sequence>MWKTFQICYKSRLDPFNLEERTDDRMKVWFQLQNIPYSGYGRKCNKPGQHGIEVRVCARRISFVKDDKNHKYDIVYKIVAKMGFSYTYKSFSFENSVKISGIINKTNGLLEMPIKANVIFPIFTIQIGIDDSLFAKLTFMDGTELDYSSDAKFKIKLAFSNNSRTENFQSISEGNEAISLLGLDMDISNNEKGELKYLSFPEQPCYFTLMINEKRVGLEKHCEIFFNKQNFVTNRFEFRTFLQSLSCNSKERKAGVKNYDGCKYPSDNENHMRDNYAKSCYENLNNQQEKHGIEFRISATRIAFNESNDTYWITIGVNVSVGFSFSEQIIEFGKRIQVNGKIKSDYKGGPRTLGPVNMAENHALLFSLELGNAENNFATLTDEMNGIAYNFDEHSFLARFENQNIQKIAENGGALALIGPDMNMKRELLLNSNFNVNIATQKMCTILIQLTLNNELMDKQFNCYKRPENQCDKLGLEKYNELKNAFDKLLELYRSCPCPDQLPQSRPKIIVLLLLLQKIETDDRLIVHPESRGKRSIKNGTLLENRYVDRLVPGCEDKKRIGSGDIDLHLEDVERMIESQQKCN</sequence>
<dbReference type="AlphaFoldDB" id="A0A1I8BVI8"/>
<evidence type="ECO:0000313" key="1">
    <source>
        <dbReference type="Proteomes" id="UP000095281"/>
    </source>
</evidence>
<dbReference type="Proteomes" id="UP000095281">
    <property type="component" value="Unplaced"/>
</dbReference>
<accession>A0A1I8BVI8</accession>
<keyword evidence="1" id="KW-1185">Reference proteome</keyword>